<keyword evidence="2" id="KW-1185">Reference proteome</keyword>
<reference evidence="1 2" key="1">
    <citation type="submission" date="2018-04" db="EMBL/GenBank/DDBJ databases">
        <title>Pelagivirga bohaiensis gen. nov., sp. nov., a bacterium isolated from the Bohai Sea.</title>
        <authorList>
            <person name="Ji X."/>
        </authorList>
    </citation>
    <scope>NUCLEOTIDE SEQUENCE [LARGE SCALE GENOMIC DNA]</scope>
    <source>
        <strain evidence="1 2">BH-SD16</strain>
    </source>
</reference>
<dbReference type="EMBL" id="QCYG01000005">
    <property type="protein sequence ID" value="PVA06797.1"/>
    <property type="molecule type" value="Genomic_DNA"/>
</dbReference>
<organism evidence="1 2">
    <name type="scientific">Thalassorhabdomicrobium marinisediminis</name>
    <dbReference type="NCBI Taxonomy" id="2170577"/>
    <lineage>
        <taxon>Bacteria</taxon>
        <taxon>Pseudomonadati</taxon>
        <taxon>Pseudomonadota</taxon>
        <taxon>Alphaproteobacteria</taxon>
        <taxon>Rhodobacterales</taxon>
        <taxon>Paracoccaceae</taxon>
        <taxon>Thalassorhabdomicrobium</taxon>
    </lineage>
</organism>
<evidence type="ECO:0000313" key="2">
    <source>
        <dbReference type="Proteomes" id="UP000244817"/>
    </source>
</evidence>
<comment type="caution">
    <text evidence="1">The sequence shown here is derived from an EMBL/GenBank/DDBJ whole genome shotgun (WGS) entry which is preliminary data.</text>
</comment>
<sequence>MRVIVALTCVAALAACGGGRGASSTARLASGPIAQACLAADRSRASVPLCSCVQGVANVELSRRDRNRMVAFFDDPEVAHATKISDTEADDDFWRRYQAFVRSARRQCG</sequence>
<gene>
    <name evidence="1" type="ORF">DC363_09160</name>
</gene>
<accession>A0A2T7FXA7</accession>
<dbReference type="Proteomes" id="UP000244817">
    <property type="component" value="Unassembled WGS sequence"/>
</dbReference>
<protein>
    <submittedName>
        <fullName evidence="1">Arginine transporter</fullName>
    </submittedName>
</protein>
<dbReference type="AlphaFoldDB" id="A0A2T7FXA7"/>
<proteinExistence type="predicted"/>
<dbReference type="OrthoDB" id="7659053at2"/>
<dbReference type="PROSITE" id="PS51257">
    <property type="entry name" value="PROKAR_LIPOPROTEIN"/>
    <property type="match status" value="1"/>
</dbReference>
<evidence type="ECO:0000313" key="1">
    <source>
        <dbReference type="EMBL" id="PVA06797.1"/>
    </source>
</evidence>
<name>A0A2T7FXA7_9RHOB</name>